<dbReference type="EMBL" id="CP092488">
    <property type="protein sequence ID" value="UMB70631.1"/>
    <property type="molecule type" value="Genomic_DNA"/>
</dbReference>
<dbReference type="InterPro" id="IPR006342">
    <property type="entry name" value="FkbM_mtfrase"/>
</dbReference>
<feature type="domain" description="Methyltransferase FkbM" evidence="1">
    <location>
        <begin position="57"/>
        <end position="191"/>
    </location>
</feature>
<dbReference type="RefSeq" id="WP_240262393.1">
    <property type="nucleotide sequence ID" value="NZ_CP092488.2"/>
</dbReference>
<dbReference type="Pfam" id="PF05050">
    <property type="entry name" value="Methyltransf_21"/>
    <property type="match status" value="1"/>
</dbReference>
<proteinExistence type="predicted"/>
<dbReference type="PANTHER" id="PTHR34203:SF15">
    <property type="entry name" value="SLL1173 PROTEIN"/>
    <property type="match status" value="1"/>
</dbReference>
<dbReference type="Gene3D" id="3.40.50.150">
    <property type="entry name" value="Vaccinia Virus protein VP39"/>
    <property type="match status" value="1"/>
</dbReference>
<dbReference type="SUPFAM" id="SSF53335">
    <property type="entry name" value="S-adenosyl-L-methionine-dependent methyltransferases"/>
    <property type="match status" value="1"/>
</dbReference>
<evidence type="ECO:0000313" key="2">
    <source>
        <dbReference type="EMBL" id="UMB70631.1"/>
    </source>
</evidence>
<sequence>MDSVECILCENSFGSYAVPRSSAHRPAAQVVLGGGVWELETIRFMRDHAAGRDIAHAGTYFGDFLPALAAVATTVYAFEPNTENFRCAQWTLRLNGLTNVQLHHGALGDVDGTGHLEIARDGYVLGGMSHITAATDAVYEDVPLMRLDDVLPPDSDIGVLQLDVEGFEQAALAGALSTIQRCRPILILETLPEAFVTSHLTGLGYRLAAQICGNTVLRV</sequence>
<dbReference type="GO" id="GO:0008168">
    <property type="term" value="F:methyltransferase activity"/>
    <property type="evidence" value="ECO:0007669"/>
    <property type="project" value="UniProtKB-KW"/>
</dbReference>
<keyword evidence="2" id="KW-0808">Transferase</keyword>
<accession>A0ABY3VMG9</accession>
<name>A0ABY3VMG9_9MYCO</name>
<keyword evidence="3" id="KW-1185">Reference proteome</keyword>
<evidence type="ECO:0000313" key="3">
    <source>
        <dbReference type="Proteomes" id="UP001055336"/>
    </source>
</evidence>
<dbReference type="InterPro" id="IPR029063">
    <property type="entry name" value="SAM-dependent_MTases_sf"/>
</dbReference>
<dbReference type="NCBIfam" id="TIGR01444">
    <property type="entry name" value="fkbM_fam"/>
    <property type="match status" value="1"/>
</dbReference>
<organism evidence="2 3">
    <name type="scientific">Mycobacterium paraterrae</name>
    <dbReference type="NCBI Taxonomy" id="577492"/>
    <lineage>
        <taxon>Bacteria</taxon>
        <taxon>Bacillati</taxon>
        <taxon>Actinomycetota</taxon>
        <taxon>Actinomycetes</taxon>
        <taxon>Mycobacteriales</taxon>
        <taxon>Mycobacteriaceae</taxon>
        <taxon>Mycobacterium</taxon>
    </lineage>
</organism>
<reference evidence="2" key="1">
    <citation type="submission" date="2022-08" db="EMBL/GenBank/DDBJ databases">
        <title>Whole genome sequencing of non-tuberculosis mycobacteria type-strains.</title>
        <authorList>
            <person name="Igarashi Y."/>
            <person name="Osugi A."/>
            <person name="Mitarai S."/>
        </authorList>
    </citation>
    <scope>NUCLEOTIDE SEQUENCE</scope>
    <source>
        <strain evidence="2">DSM 45127</strain>
    </source>
</reference>
<dbReference type="Proteomes" id="UP001055336">
    <property type="component" value="Chromosome"/>
</dbReference>
<gene>
    <name evidence="2" type="ORF">MKK62_04770</name>
</gene>
<dbReference type="InterPro" id="IPR052514">
    <property type="entry name" value="SAM-dependent_MTase"/>
</dbReference>
<protein>
    <submittedName>
        <fullName evidence="2">FkbM family methyltransferase</fullName>
    </submittedName>
</protein>
<dbReference type="GO" id="GO:0032259">
    <property type="term" value="P:methylation"/>
    <property type="evidence" value="ECO:0007669"/>
    <property type="project" value="UniProtKB-KW"/>
</dbReference>
<keyword evidence="2" id="KW-0489">Methyltransferase</keyword>
<evidence type="ECO:0000259" key="1">
    <source>
        <dbReference type="Pfam" id="PF05050"/>
    </source>
</evidence>
<dbReference type="PANTHER" id="PTHR34203">
    <property type="entry name" value="METHYLTRANSFERASE, FKBM FAMILY PROTEIN"/>
    <property type="match status" value="1"/>
</dbReference>